<keyword evidence="3" id="KW-1185">Reference proteome</keyword>
<keyword evidence="1" id="KW-0812">Transmembrane</keyword>
<proteinExistence type="predicted"/>
<dbReference type="EMBL" id="JPQU01000056">
    <property type="protein sequence ID" value="KFE53493.1"/>
    <property type="molecule type" value="Genomic_DNA"/>
</dbReference>
<dbReference type="AlphaFoldDB" id="A0A085VDI0"/>
<keyword evidence="1" id="KW-0472">Membrane</keyword>
<protein>
    <submittedName>
        <fullName evidence="2">Uncharacterized protein</fullName>
    </submittedName>
</protein>
<sequence length="61" mass="6558">MTVGQDAGARHTTPITHSRLTRLFFPLIKAAVACAPVILILFDNAAHHRIAMGIDVEFSGS</sequence>
<comment type="caution">
    <text evidence="2">The sequence shown here is derived from an EMBL/GenBank/DDBJ whole genome shotgun (WGS) entry which is preliminary data.</text>
</comment>
<evidence type="ECO:0000313" key="2">
    <source>
        <dbReference type="EMBL" id="KFE53493.1"/>
    </source>
</evidence>
<dbReference type="RefSeq" id="WP_032630338.1">
    <property type="nucleotide sequence ID" value="NZ_JPQU01000056.1"/>
</dbReference>
<organism evidence="2 3">
    <name type="scientific">Pseudomonas syringae</name>
    <dbReference type="NCBI Taxonomy" id="317"/>
    <lineage>
        <taxon>Bacteria</taxon>
        <taxon>Pseudomonadati</taxon>
        <taxon>Pseudomonadota</taxon>
        <taxon>Gammaproteobacteria</taxon>
        <taxon>Pseudomonadales</taxon>
        <taxon>Pseudomonadaceae</taxon>
        <taxon>Pseudomonas</taxon>
    </lineage>
</organism>
<reference evidence="2 3" key="1">
    <citation type="submission" date="2014-07" db="EMBL/GenBank/DDBJ databases">
        <title>Draft Genome Sequences of Environmental Pseudomonas syringae strains.</title>
        <authorList>
            <person name="Baltrus D.A."/>
            <person name="Berge O."/>
            <person name="Morris C."/>
        </authorList>
    </citation>
    <scope>NUCLEOTIDE SEQUENCE [LARGE SCALE GENOMIC DNA]</scope>
    <source>
        <strain evidence="2 3">GAW0119</strain>
    </source>
</reference>
<keyword evidence="1" id="KW-1133">Transmembrane helix</keyword>
<accession>A0A085VDI0</accession>
<evidence type="ECO:0000313" key="3">
    <source>
        <dbReference type="Proteomes" id="UP000028631"/>
    </source>
</evidence>
<gene>
    <name evidence="2" type="ORF">IV01_19240</name>
</gene>
<evidence type="ECO:0000256" key="1">
    <source>
        <dbReference type="SAM" id="Phobius"/>
    </source>
</evidence>
<dbReference type="Proteomes" id="UP000028631">
    <property type="component" value="Unassembled WGS sequence"/>
</dbReference>
<feature type="transmembrane region" description="Helical" evidence="1">
    <location>
        <begin position="23"/>
        <end position="42"/>
    </location>
</feature>
<name>A0A085VDI0_PSESX</name>